<organism evidence="3 4">
    <name type="scientific">Canavalia gladiata</name>
    <name type="common">Sword bean</name>
    <name type="synonym">Dolichos gladiatus</name>
    <dbReference type="NCBI Taxonomy" id="3824"/>
    <lineage>
        <taxon>Eukaryota</taxon>
        <taxon>Viridiplantae</taxon>
        <taxon>Streptophyta</taxon>
        <taxon>Embryophyta</taxon>
        <taxon>Tracheophyta</taxon>
        <taxon>Spermatophyta</taxon>
        <taxon>Magnoliopsida</taxon>
        <taxon>eudicotyledons</taxon>
        <taxon>Gunneridae</taxon>
        <taxon>Pentapetalae</taxon>
        <taxon>rosids</taxon>
        <taxon>fabids</taxon>
        <taxon>Fabales</taxon>
        <taxon>Fabaceae</taxon>
        <taxon>Papilionoideae</taxon>
        <taxon>50 kb inversion clade</taxon>
        <taxon>NPAAA clade</taxon>
        <taxon>indigoferoid/millettioid clade</taxon>
        <taxon>Phaseoleae</taxon>
        <taxon>Canavalia</taxon>
    </lineage>
</organism>
<dbReference type="PROSITE" id="PS51166">
    <property type="entry name" value="CBM20"/>
    <property type="match status" value="1"/>
</dbReference>
<accession>A0AAN9R0N8</accession>
<protein>
    <recommendedName>
        <fullName evidence="2">CBM20 domain-containing protein</fullName>
    </recommendedName>
</protein>
<feature type="domain" description="CBM20" evidence="2">
    <location>
        <begin position="86"/>
        <end position="188"/>
    </location>
</feature>
<dbReference type="InterPro" id="IPR013783">
    <property type="entry name" value="Ig-like_fold"/>
</dbReference>
<dbReference type="Gene3D" id="2.60.40.10">
    <property type="entry name" value="Immunoglobulins"/>
    <property type="match status" value="1"/>
</dbReference>
<dbReference type="CDD" id="cd05467">
    <property type="entry name" value="CBM20"/>
    <property type="match status" value="1"/>
</dbReference>
<dbReference type="PANTHER" id="PTHR15048">
    <property type="entry name" value="STARCH-BINDING DOMAIN-CONTAINING PROTEIN 1"/>
    <property type="match status" value="1"/>
</dbReference>
<sequence>METLTSSCSKAIVQSLGSVSPKLAFRNSDRPEFCFSLRSRNDQKGRNFWLLKLAQNNVVHPLHAGQPKHRVDLETAEPESQENEQTNESTFVRVVFQLQKDCNFGEQFLIVGDDPKLGSWDPSDALPMTWSDGHLWSVELDVPAGKSIQFKFILKGKGGDIIWQPGLDRVIHTWETLNRITVYEDWGNAELQKIIEEPQVDQLQKIVEEDQLVQSNEEPHVDLEVSTFAEILDNSQERLESNAFEISSIENIQTHAEEKPLAESVLQQITGDGVSSSTEKPLAIIAENIGSSEDLIKSTSHKNNINNVIQQSEESADSAGNGDIIHNLGHNGSAASLENQERTIVESSLFDFDGGPVLVPGLIPPIETTDEAGQDEVQEVATVDTSVVAFETQDQKIPELIKEQESDDGTPQEINATINNEPELLSNGHEEQSHLSPEMKDWRNYQPVDENPMQNDIKWGQETVKKFLTKLGFL</sequence>
<proteinExistence type="predicted"/>
<feature type="compositionally biased region" description="Basic and acidic residues" evidence="1">
    <location>
        <begin position="428"/>
        <end position="443"/>
    </location>
</feature>
<dbReference type="GO" id="GO:2001070">
    <property type="term" value="F:starch binding"/>
    <property type="evidence" value="ECO:0007669"/>
    <property type="project" value="InterPro"/>
</dbReference>
<keyword evidence="4" id="KW-1185">Reference proteome</keyword>
<dbReference type="InterPro" id="IPR002044">
    <property type="entry name" value="CBM20"/>
</dbReference>
<dbReference type="SMART" id="SM01065">
    <property type="entry name" value="CBM_2"/>
    <property type="match status" value="1"/>
</dbReference>
<gene>
    <name evidence="3" type="ORF">VNO77_07609</name>
</gene>
<dbReference type="EMBL" id="JAYMYQ010000002">
    <property type="protein sequence ID" value="KAK7349848.1"/>
    <property type="molecule type" value="Genomic_DNA"/>
</dbReference>
<dbReference type="Pfam" id="PF00686">
    <property type="entry name" value="CBM_20"/>
    <property type="match status" value="1"/>
</dbReference>
<dbReference type="SUPFAM" id="SSF49452">
    <property type="entry name" value="Starch-binding domain-like"/>
    <property type="match status" value="1"/>
</dbReference>
<dbReference type="FunFam" id="2.60.40.10:FF:000552">
    <property type="entry name" value="Related to glucoamylase"/>
    <property type="match status" value="1"/>
</dbReference>
<evidence type="ECO:0000256" key="1">
    <source>
        <dbReference type="SAM" id="MobiDB-lite"/>
    </source>
</evidence>
<dbReference type="Proteomes" id="UP001367508">
    <property type="component" value="Unassembled WGS sequence"/>
</dbReference>
<dbReference type="AlphaFoldDB" id="A0AAN9R0N8"/>
<name>A0AAN9R0N8_CANGL</name>
<feature type="region of interest" description="Disordered" evidence="1">
    <location>
        <begin position="421"/>
        <end position="457"/>
    </location>
</feature>
<evidence type="ECO:0000259" key="2">
    <source>
        <dbReference type="PROSITE" id="PS51166"/>
    </source>
</evidence>
<comment type="caution">
    <text evidence="3">The sequence shown here is derived from an EMBL/GenBank/DDBJ whole genome shotgun (WGS) entry which is preliminary data.</text>
</comment>
<dbReference type="GO" id="GO:0016020">
    <property type="term" value="C:membrane"/>
    <property type="evidence" value="ECO:0007669"/>
    <property type="project" value="TreeGrafter"/>
</dbReference>
<evidence type="ECO:0000313" key="4">
    <source>
        <dbReference type="Proteomes" id="UP001367508"/>
    </source>
</evidence>
<reference evidence="3 4" key="1">
    <citation type="submission" date="2024-01" db="EMBL/GenBank/DDBJ databases">
        <title>The genomes of 5 underutilized Papilionoideae crops provide insights into root nodulation and disease resistanc.</title>
        <authorList>
            <person name="Jiang F."/>
        </authorList>
    </citation>
    <scope>NUCLEOTIDE SEQUENCE [LARGE SCALE GENOMIC DNA]</scope>
    <source>
        <strain evidence="3">LVBAO_FW01</strain>
        <tissue evidence="3">Leaves</tissue>
    </source>
</reference>
<evidence type="ECO:0000313" key="3">
    <source>
        <dbReference type="EMBL" id="KAK7349848.1"/>
    </source>
</evidence>
<dbReference type="PANTHER" id="PTHR15048:SF0">
    <property type="entry name" value="STARCH-BINDING DOMAIN-CONTAINING PROTEIN 1"/>
    <property type="match status" value="1"/>
</dbReference>
<dbReference type="InterPro" id="IPR013784">
    <property type="entry name" value="Carb-bd-like_fold"/>
</dbReference>